<feature type="compositionally biased region" description="Pro residues" evidence="1">
    <location>
        <begin position="153"/>
        <end position="164"/>
    </location>
</feature>
<protein>
    <recommendedName>
        <fullName evidence="4">Lipoprotein</fullName>
    </recommendedName>
</protein>
<dbReference type="Proteomes" id="UP001139516">
    <property type="component" value="Unassembled WGS sequence"/>
</dbReference>
<keyword evidence="3" id="KW-1185">Reference proteome</keyword>
<dbReference type="PROSITE" id="PS51257">
    <property type="entry name" value="PROKAR_LIPOPROTEIN"/>
    <property type="match status" value="1"/>
</dbReference>
<evidence type="ECO:0000313" key="3">
    <source>
        <dbReference type="Proteomes" id="UP001139516"/>
    </source>
</evidence>
<reference evidence="2" key="1">
    <citation type="submission" date="2022-04" db="EMBL/GenBank/DDBJ databases">
        <title>Roseomonas acroporae sp. nov., isolated from coral Acropora digitifera.</title>
        <authorList>
            <person name="Sun H."/>
        </authorList>
    </citation>
    <scope>NUCLEOTIDE SEQUENCE</scope>
    <source>
        <strain evidence="2">NAR14</strain>
    </source>
</reference>
<dbReference type="AlphaFoldDB" id="A0A9X1Y829"/>
<evidence type="ECO:0000313" key="2">
    <source>
        <dbReference type="EMBL" id="MCK8784840.1"/>
    </source>
</evidence>
<evidence type="ECO:0008006" key="4">
    <source>
        <dbReference type="Google" id="ProtNLM"/>
    </source>
</evidence>
<proteinExistence type="predicted"/>
<feature type="region of interest" description="Disordered" evidence="1">
    <location>
        <begin position="134"/>
        <end position="164"/>
    </location>
</feature>
<dbReference type="EMBL" id="JALPRX010000039">
    <property type="protein sequence ID" value="MCK8784840.1"/>
    <property type="molecule type" value="Genomic_DNA"/>
</dbReference>
<dbReference type="RefSeq" id="WP_248666966.1">
    <property type="nucleotide sequence ID" value="NZ_JALPRX010000039.1"/>
</dbReference>
<gene>
    <name evidence="2" type="ORF">M0638_10645</name>
</gene>
<name>A0A9X1Y829_9PROT</name>
<organism evidence="2 3">
    <name type="scientific">Roseomonas acroporae</name>
    <dbReference type="NCBI Taxonomy" id="2937791"/>
    <lineage>
        <taxon>Bacteria</taxon>
        <taxon>Pseudomonadati</taxon>
        <taxon>Pseudomonadota</taxon>
        <taxon>Alphaproteobacteria</taxon>
        <taxon>Acetobacterales</taxon>
        <taxon>Roseomonadaceae</taxon>
        <taxon>Roseomonas</taxon>
    </lineage>
</organism>
<accession>A0A9X1Y829</accession>
<sequence>MRPRLPVLVCVLLAGACAPVSDARYAHRAQAEFLGLSELDLATCMGAPLRRLKIGEAEILTYEQVSSSTVSVSLPFAGGMSVGGGGNCRANVRLDHGRVTAIRYTGESDTFFTSDSYCAPLVRNCLRHPLMYAPPEPGGAPRPAERSFGPAPDRQPPAAPADAP</sequence>
<evidence type="ECO:0000256" key="1">
    <source>
        <dbReference type="SAM" id="MobiDB-lite"/>
    </source>
</evidence>
<comment type="caution">
    <text evidence="2">The sequence shown here is derived from an EMBL/GenBank/DDBJ whole genome shotgun (WGS) entry which is preliminary data.</text>
</comment>